<name>A0A5C5G9Y1_9BASI</name>
<evidence type="ECO:0000313" key="2">
    <source>
        <dbReference type="Proteomes" id="UP000311382"/>
    </source>
</evidence>
<protein>
    <submittedName>
        <fullName evidence="1">Uncharacterized protein</fullName>
    </submittedName>
</protein>
<reference evidence="1 2" key="1">
    <citation type="submission" date="2019-03" db="EMBL/GenBank/DDBJ databases">
        <title>Rhodosporidium diobovatum UCD-FST 08-225 genome sequencing, assembly, and annotation.</title>
        <authorList>
            <person name="Fakankun I.U."/>
            <person name="Fristensky B."/>
            <person name="Levin D.B."/>
        </authorList>
    </citation>
    <scope>NUCLEOTIDE SEQUENCE [LARGE SCALE GENOMIC DNA]</scope>
    <source>
        <strain evidence="1 2">UCD-FST 08-225</strain>
    </source>
</reference>
<dbReference type="Proteomes" id="UP000311382">
    <property type="component" value="Unassembled WGS sequence"/>
</dbReference>
<dbReference type="STRING" id="5288.A0A5C5G9Y1"/>
<dbReference type="EMBL" id="SOZI01000001">
    <property type="protein sequence ID" value="TNY24751.1"/>
    <property type="molecule type" value="Genomic_DNA"/>
</dbReference>
<keyword evidence="2" id="KW-1185">Reference proteome</keyword>
<accession>A0A5C5G9Y1</accession>
<evidence type="ECO:0000313" key="1">
    <source>
        <dbReference type="EMBL" id="TNY24751.1"/>
    </source>
</evidence>
<sequence>MTQDILPHVPTAFPLVVVDYLLSSLTHVSPFRRRTTLLLLLLSCFLSFRVLLSVRTALNPPRLSPPSPWDLEDALAVNYVPAPPTGVQQAAHTRLVSLIESRKSAYPPSLFREAALSPAVGVTAVVLHWKRRKGLDLVIRHITRYPFVREVIVWNNRPGVDLSADDFHLSTPPGSDLPPAKLRIVNSPSNVHDAGKHLACSMASFEHCYFNDDDWLNVYMDATYTKYLECCSGRGVTGGAGGRIASNTLPIIHLEHRRWRFENPDIGLHTGFTWLGTGSFAPRHLSRRFLQQQQAAPVALSRTQALVADMFFSLWTNTYPEQMPNDLVPIDVEGGEVGWSRGEGVDQWAVVYGNIRSAIRTLHTVLSLSSPHLTPSPFPLASPPPESHTRAPCSNDACLFTTSLTPFPPASALAASYAAEPAGARSSAGGRAVRAWRALVGGRGASVIDVRARGEVQHHARVLREQRRALDATRGRPSGLDPLAEGWTVREHEARWNELLRPREGVAGGKAFGTGTGGAMESAWPDEGRWVRNGSWHLAVDGRGTDTCWESFRPPEAEDHFGLTFVRPRTVRELTIVGSLDLANIAAWEDLSGGGDSWEVLSVRGDGTGGWEPRSLVGKPRVQPLSSTTVSVTVLLDPIRTPTTYALPHEGNYEVDEEGREVAIRKLKLVSRGRKRERVRVCAWDLDGWKL</sequence>
<comment type="caution">
    <text evidence="1">The sequence shown here is derived from an EMBL/GenBank/DDBJ whole genome shotgun (WGS) entry which is preliminary data.</text>
</comment>
<proteinExistence type="predicted"/>
<dbReference type="AlphaFoldDB" id="A0A5C5G9Y1"/>
<dbReference type="OrthoDB" id="1684102at2759"/>
<organism evidence="1 2">
    <name type="scientific">Rhodotorula diobovata</name>
    <dbReference type="NCBI Taxonomy" id="5288"/>
    <lineage>
        <taxon>Eukaryota</taxon>
        <taxon>Fungi</taxon>
        <taxon>Dikarya</taxon>
        <taxon>Basidiomycota</taxon>
        <taxon>Pucciniomycotina</taxon>
        <taxon>Microbotryomycetes</taxon>
        <taxon>Sporidiobolales</taxon>
        <taxon>Sporidiobolaceae</taxon>
        <taxon>Rhodotorula</taxon>
    </lineage>
</organism>
<gene>
    <name evidence="1" type="ORF">DMC30DRAFT_4705</name>
</gene>